<accession>A0A101NMJ3</accession>
<reference evidence="2 3" key="1">
    <citation type="submission" date="2015-10" db="EMBL/GenBank/DDBJ databases">
        <title>Draft genome sequence of Streptomyces cellostaticus DSM 40189, type strain for the species Streptomyces cellostaticus.</title>
        <authorList>
            <person name="Ruckert C."/>
            <person name="Winkler A."/>
            <person name="Kalinowski J."/>
            <person name="Kampfer P."/>
            <person name="Glaeser S."/>
        </authorList>
    </citation>
    <scope>NUCLEOTIDE SEQUENCE [LARGE SCALE GENOMIC DNA]</scope>
    <source>
        <strain evidence="2 3">DSM 40189</strain>
    </source>
</reference>
<feature type="domain" description="Restriction endonuclease type IV Mrr" evidence="1">
    <location>
        <begin position="10"/>
        <end position="138"/>
    </location>
</feature>
<dbReference type="InterPro" id="IPR011335">
    <property type="entry name" value="Restrct_endonuc-II-like"/>
</dbReference>
<dbReference type="RefSeq" id="WP_066997230.1">
    <property type="nucleotide sequence ID" value="NZ_BNDU01000003.1"/>
</dbReference>
<protein>
    <recommendedName>
        <fullName evidence="1">Restriction endonuclease type IV Mrr domain-containing protein</fullName>
    </recommendedName>
</protein>
<dbReference type="Proteomes" id="UP000054241">
    <property type="component" value="Unassembled WGS sequence"/>
</dbReference>
<comment type="caution">
    <text evidence="2">The sequence shown here is derived from an EMBL/GenBank/DDBJ whole genome shotgun (WGS) entry which is preliminary data.</text>
</comment>
<sequence>MLDFRELAPDGEDLEQLVRELALALGYRAKWSGRGADGGRDLLLEEPGDAVLGAKTRNWVISCKHMAHAKDGAGRSVNGEDVGSIGGIVDAVAQHDADAFLLVCSTQPSSALVSRLESIERTKGVHTHVWDGVELERMLATPRGWAVAQRFFPVSAEASGWRVFATSEPNRFIGITRGFYLRVSNRHGSAVGFPLNWIDERLDRVASIDLPVGHEIRPRGVFYDDKHGGFVWYLDYLYGARGWQSEEIEPPMDTDRLLGRLGNGTVTYDDGQFDHFEVTFRKVDRGHDAYDADHYRYYEDVPSYV</sequence>
<dbReference type="Pfam" id="PF04471">
    <property type="entry name" value="Mrr_cat"/>
    <property type="match status" value="1"/>
</dbReference>
<evidence type="ECO:0000259" key="1">
    <source>
        <dbReference type="Pfam" id="PF04471"/>
    </source>
</evidence>
<keyword evidence="3" id="KW-1185">Reference proteome</keyword>
<dbReference type="GO" id="GO:0004519">
    <property type="term" value="F:endonuclease activity"/>
    <property type="evidence" value="ECO:0007669"/>
    <property type="project" value="InterPro"/>
</dbReference>
<dbReference type="GO" id="GO:0009307">
    <property type="term" value="P:DNA restriction-modification system"/>
    <property type="evidence" value="ECO:0007669"/>
    <property type="project" value="InterPro"/>
</dbReference>
<proteinExistence type="predicted"/>
<evidence type="ECO:0000313" key="3">
    <source>
        <dbReference type="Proteomes" id="UP000054241"/>
    </source>
</evidence>
<dbReference type="OrthoDB" id="2960996at2"/>
<dbReference type="EMBL" id="LMWL01000023">
    <property type="protein sequence ID" value="KUM96039.1"/>
    <property type="molecule type" value="Genomic_DNA"/>
</dbReference>
<dbReference type="AlphaFoldDB" id="A0A101NMJ3"/>
<dbReference type="GO" id="GO:0003677">
    <property type="term" value="F:DNA binding"/>
    <property type="evidence" value="ECO:0007669"/>
    <property type="project" value="InterPro"/>
</dbReference>
<dbReference type="SUPFAM" id="SSF52980">
    <property type="entry name" value="Restriction endonuclease-like"/>
    <property type="match status" value="1"/>
</dbReference>
<dbReference type="InterPro" id="IPR007560">
    <property type="entry name" value="Restrct_endonuc_IV_Mrr"/>
</dbReference>
<gene>
    <name evidence="2" type="ORF">AQI88_13400</name>
</gene>
<evidence type="ECO:0000313" key="2">
    <source>
        <dbReference type="EMBL" id="KUM96039.1"/>
    </source>
</evidence>
<organism evidence="2 3">
    <name type="scientific">Streptomyces cellostaticus</name>
    <dbReference type="NCBI Taxonomy" id="67285"/>
    <lineage>
        <taxon>Bacteria</taxon>
        <taxon>Bacillati</taxon>
        <taxon>Actinomycetota</taxon>
        <taxon>Actinomycetes</taxon>
        <taxon>Kitasatosporales</taxon>
        <taxon>Streptomycetaceae</taxon>
        <taxon>Streptomyces</taxon>
    </lineage>
</organism>
<name>A0A101NMJ3_9ACTN</name>